<dbReference type="PANTHER" id="PTHR43506">
    <property type="entry name" value="BIOTIN/LIPOATE A/B PROTEIN LIGASE FAMILY"/>
    <property type="match status" value="1"/>
</dbReference>
<feature type="domain" description="BPL/LPL catalytic" evidence="2">
    <location>
        <begin position="127"/>
        <end position="300"/>
    </location>
</feature>
<organism evidence="3 4">
    <name type="scientific">Salix viminalis</name>
    <name type="common">Common osier</name>
    <name type="synonym">Basket willow</name>
    <dbReference type="NCBI Taxonomy" id="40686"/>
    <lineage>
        <taxon>Eukaryota</taxon>
        <taxon>Viridiplantae</taxon>
        <taxon>Streptophyta</taxon>
        <taxon>Embryophyta</taxon>
        <taxon>Tracheophyta</taxon>
        <taxon>Spermatophyta</taxon>
        <taxon>Magnoliopsida</taxon>
        <taxon>eudicotyledons</taxon>
        <taxon>Gunneridae</taxon>
        <taxon>Pentapetalae</taxon>
        <taxon>rosids</taxon>
        <taxon>fabids</taxon>
        <taxon>Malpighiales</taxon>
        <taxon>Salicaceae</taxon>
        <taxon>Saliceae</taxon>
        <taxon>Salix</taxon>
    </lineage>
</organism>
<feature type="transmembrane region" description="Helical" evidence="1">
    <location>
        <begin position="64"/>
        <end position="85"/>
    </location>
</feature>
<dbReference type="EMBL" id="JAPFFL010000013">
    <property type="protein sequence ID" value="KAJ6683921.1"/>
    <property type="molecule type" value="Genomic_DNA"/>
</dbReference>
<dbReference type="InterPro" id="IPR004143">
    <property type="entry name" value="BPL_LPL_catalytic"/>
</dbReference>
<dbReference type="InterPro" id="IPR053264">
    <property type="entry name" value="Lipoate-ligase_2_inactive"/>
</dbReference>
<sequence>MQPGPITCYRHITRRRITHLHLLPPKIKSKYLSSWFASTSDIKKTDPRHTSRLIIKVKTKTPSALVLSLVILTNAFLFPFLFLALTKMGIAHEARKLGLPLMNVVRFKGMPILEQLFLEEKLLRTSSDNWCIVNDGTSTPSVVMGLSGKASELLELGFVLRDEVPVIRRFTGGGTVIVDHGTIFVTLICNKDDVLGVQPYPRSIMSWSGLLYGQVFRGIGDFQLRENDYVFGDRKFGGNAQSITKNRWIHHTSFLWDYEVKNMAYLKLPARAPEYRLERDHNEFICRMKEYLSRSLFVEKTTEALETHFSLQPMNSETIGAVHEGGFVHTTSLLTKQELKDALASSLESIAHSS</sequence>
<protein>
    <recommendedName>
        <fullName evidence="2">BPL/LPL catalytic domain-containing protein</fullName>
    </recommendedName>
</protein>
<dbReference type="AlphaFoldDB" id="A0A9Q0P920"/>
<dbReference type="SUPFAM" id="SSF55681">
    <property type="entry name" value="Class II aaRS and biotin synthetases"/>
    <property type="match status" value="1"/>
</dbReference>
<evidence type="ECO:0000313" key="3">
    <source>
        <dbReference type="EMBL" id="KAJ6683921.1"/>
    </source>
</evidence>
<accession>A0A9Q0P920</accession>
<proteinExistence type="predicted"/>
<dbReference type="FunFam" id="3.30.930.10:FF:000077">
    <property type="entry name" value="Putative lipoate-protein ligase A"/>
    <property type="match status" value="1"/>
</dbReference>
<evidence type="ECO:0000313" key="4">
    <source>
        <dbReference type="Proteomes" id="UP001151529"/>
    </source>
</evidence>
<dbReference type="Pfam" id="PF21948">
    <property type="entry name" value="LplA-B_cat"/>
    <property type="match status" value="1"/>
</dbReference>
<evidence type="ECO:0000256" key="1">
    <source>
        <dbReference type="SAM" id="Phobius"/>
    </source>
</evidence>
<reference evidence="3" key="2">
    <citation type="journal article" date="2023" name="Int. J. Mol. Sci.">
        <title>De Novo Assembly and Annotation of 11 Diverse Shrub Willow (Salix) Genomes Reveals Novel Gene Organization in Sex-Linked Regions.</title>
        <authorList>
            <person name="Hyden B."/>
            <person name="Feng K."/>
            <person name="Yates T.B."/>
            <person name="Jawdy S."/>
            <person name="Cereghino C."/>
            <person name="Smart L.B."/>
            <person name="Muchero W."/>
        </authorList>
    </citation>
    <scope>NUCLEOTIDE SEQUENCE [LARGE SCALE GENOMIC DNA]</scope>
    <source>
        <tissue evidence="3">Shoot tip</tissue>
    </source>
</reference>
<evidence type="ECO:0000259" key="2">
    <source>
        <dbReference type="PROSITE" id="PS51733"/>
    </source>
</evidence>
<keyword evidence="1" id="KW-0812">Transmembrane</keyword>
<gene>
    <name evidence="3" type="ORF">OIU85_007600</name>
</gene>
<name>A0A9Q0P920_SALVM</name>
<dbReference type="CDD" id="cd16443">
    <property type="entry name" value="LplA"/>
    <property type="match status" value="1"/>
</dbReference>
<keyword evidence="4" id="KW-1185">Reference proteome</keyword>
<dbReference type="Gene3D" id="3.30.930.10">
    <property type="entry name" value="Bira Bifunctional Protein, Domain 2"/>
    <property type="match status" value="1"/>
</dbReference>
<dbReference type="PROSITE" id="PS51733">
    <property type="entry name" value="BPL_LPL_CATALYTIC"/>
    <property type="match status" value="1"/>
</dbReference>
<dbReference type="InterPro" id="IPR045864">
    <property type="entry name" value="aa-tRNA-synth_II/BPL/LPL"/>
</dbReference>
<dbReference type="OrthoDB" id="201621at2759"/>
<comment type="caution">
    <text evidence="3">The sequence shown here is derived from an EMBL/GenBank/DDBJ whole genome shotgun (WGS) entry which is preliminary data.</text>
</comment>
<dbReference type="PANTHER" id="PTHR43506:SF1">
    <property type="entry name" value="BPL_LPL CATALYTIC DOMAIN-CONTAINING PROTEIN"/>
    <property type="match status" value="1"/>
</dbReference>
<keyword evidence="1" id="KW-1133">Transmembrane helix</keyword>
<reference evidence="3" key="1">
    <citation type="submission" date="2022-11" db="EMBL/GenBank/DDBJ databases">
        <authorList>
            <person name="Hyden B.L."/>
            <person name="Feng K."/>
            <person name="Yates T."/>
            <person name="Jawdy S."/>
            <person name="Smart L.B."/>
            <person name="Muchero W."/>
        </authorList>
    </citation>
    <scope>NUCLEOTIDE SEQUENCE</scope>
    <source>
        <tissue evidence="3">Shoot tip</tissue>
    </source>
</reference>
<keyword evidence="1" id="KW-0472">Membrane</keyword>
<dbReference type="Proteomes" id="UP001151529">
    <property type="component" value="Chromosome 17"/>
</dbReference>